<proteinExistence type="predicted"/>
<comment type="caution">
    <text evidence="2">The sequence shown here is derived from an EMBL/GenBank/DDBJ whole genome shotgun (WGS) entry which is preliminary data.</text>
</comment>
<dbReference type="EMBL" id="BMXL01000002">
    <property type="protein sequence ID" value="GHD17492.1"/>
    <property type="molecule type" value="Genomic_DNA"/>
</dbReference>
<gene>
    <name evidence="2" type="ORF">GCM10007147_06710</name>
</gene>
<dbReference type="Proteomes" id="UP000654947">
    <property type="component" value="Unassembled WGS sequence"/>
</dbReference>
<organism evidence="2 3">
    <name type="scientific">Nocardiopsis kunsanensis</name>
    <dbReference type="NCBI Taxonomy" id="141693"/>
    <lineage>
        <taxon>Bacteria</taxon>
        <taxon>Bacillati</taxon>
        <taxon>Actinomycetota</taxon>
        <taxon>Actinomycetes</taxon>
        <taxon>Streptosporangiales</taxon>
        <taxon>Nocardiopsidaceae</taxon>
        <taxon>Nocardiopsis</taxon>
    </lineage>
</organism>
<keyword evidence="3" id="KW-1185">Reference proteome</keyword>
<sequence>MNAGPPLAPTFELPPELGPPESGDPRVVGPYRLVGRLGAGGMGAVYGGLDERGPFTLIDFHEQT</sequence>
<dbReference type="RefSeq" id="WP_193517404.1">
    <property type="nucleotide sequence ID" value="NZ_BMXL01000002.1"/>
</dbReference>
<feature type="region of interest" description="Disordered" evidence="1">
    <location>
        <begin position="1"/>
        <end position="26"/>
    </location>
</feature>
<name>A0A918X7X3_9ACTN</name>
<dbReference type="Gene3D" id="3.30.200.20">
    <property type="entry name" value="Phosphorylase Kinase, domain 1"/>
    <property type="match status" value="1"/>
</dbReference>
<accession>A0A918X7X3</accession>
<dbReference type="AlphaFoldDB" id="A0A918X7X3"/>
<evidence type="ECO:0000313" key="3">
    <source>
        <dbReference type="Proteomes" id="UP000654947"/>
    </source>
</evidence>
<protein>
    <recommendedName>
        <fullName evidence="4">Serine/threonine protein kinase</fullName>
    </recommendedName>
</protein>
<evidence type="ECO:0008006" key="4">
    <source>
        <dbReference type="Google" id="ProtNLM"/>
    </source>
</evidence>
<reference evidence="2 3" key="1">
    <citation type="journal article" date="2014" name="Int. J. Syst. Evol. Microbiol.">
        <title>Complete genome sequence of Corynebacterium casei LMG S-19264T (=DSM 44701T), isolated from a smear-ripened cheese.</title>
        <authorList>
            <consortium name="US DOE Joint Genome Institute (JGI-PGF)"/>
            <person name="Walter F."/>
            <person name="Albersmeier A."/>
            <person name="Kalinowski J."/>
            <person name="Ruckert C."/>
        </authorList>
    </citation>
    <scope>NUCLEOTIDE SEQUENCE [LARGE SCALE GENOMIC DNA]</scope>
    <source>
        <strain evidence="2 3">KCTC 19473</strain>
    </source>
</reference>
<evidence type="ECO:0000313" key="2">
    <source>
        <dbReference type="EMBL" id="GHD17492.1"/>
    </source>
</evidence>
<evidence type="ECO:0000256" key="1">
    <source>
        <dbReference type="SAM" id="MobiDB-lite"/>
    </source>
</evidence>